<comment type="caution">
    <text evidence="6">The sequence shown here is derived from an EMBL/GenBank/DDBJ whole genome shotgun (WGS) entry which is preliminary data.</text>
</comment>
<evidence type="ECO:0000256" key="1">
    <source>
        <dbReference type="ARBA" id="ARBA00005104"/>
    </source>
</evidence>
<dbReference type="PANTHER" id="PTHR38011">
    <property type="entry name" value="DIHYDROFOLATE REDUCTASE FAMILY PROTEIN (AFU_ORTHOLOGUE AFUA_8G06820)"/>
    <property type="match status" value="1"/>
</dbReference>
<name>A0ABP6Y126_9PSEU</name>
<feature type="region of interest" description="Disordered" evidence="4">
    <location>
        <begin position="163"/>
        <end position="183"/>
    </location>
</feature>
<evidence type="ECO:0000256" key="4">
    <source>
        <dbReference type="SAM" id="MobiDB-lite"/>
    </source>
</evidence>
<dbReference type="InterPro" id="IPR002734">
    <property type="entry name" value="RibDG_C"/>
</dbReference>
<accession>A0ABP6Y126</accession>
<dbReference type="Gene3D" id="3.40.430.10">
    <property type="entry name" value="Dihydrofolate Reductase, subunit A"/>
    <property type="match status" value="1"/>
</dbReference>
<evidence type="ECO:0000256" key="2">
    <source>
        <dbReference type="ARBA" id="ARBA00022857"/>
    </source>
</evidence>
<keyword evidence="7" id="KW-1185">Reference proteome</keyword>
<dbReference type="SUPFAM" id="SSF53597">
    <property type="entry name" value="Dihydrofolate reductase-like"/>
    <property type="match status" value="1"/>
</dbReference>
<protein>
    <submittedName>
        <fullName evidence="6">Dihydrofolate reductase family protein</fullName>
    </submittedName>
</protein>
<dbReference type="Pfam" id="PF01872">
    <property type="entry name" value="RibD_C"/>
    <property type="match status" value="1"/>
</dbReference>
<gene>
    <name evidence="6" type="ORF">GCM10022222_69470</name>
</gene>
<dbReference type="InterPro" id="IPR024072">
    <property type="entry name" value="DHFR-like_dom_sf"/>
</dbReference>
<evidence type="ECO:0000259" key="5">
    <source>
        <dbReference type="Pfam" id="PF01872"/>
    </source>
</evidence>
<dbReference type="PANTHER" id="PTHR38011:SF7">
    <property type="entry name" value="2,5-DIAMINO-6-RIBOSYLAMINO-4(3H)-PYRIMIDINONE 5'-PHOSPHATE REDUCTASE"/>
    <property type="match status" value="1"/>
</dbReference>
<comment type="pathway">
    <text evidence="1">Cofactor biosynthesis; riboflavin biosynthesis.</text>
</comment>
<dbReference type="Proteomes" id="UP001500689">
    <property type="component" value="Unassembled WGS sequence"/>
</dbReference>
<organism evidence="6 7">
    <name type="scientific">Amycolatopsis ultiminotia</name>
    <dbReference type="NCBI Taxonomy" id="543629"/>
    <lineage>
        <taxon>Bacteria</taxon>
        <taxon>Bacillati</taxon>
        <taxon>Actinomycetota</taxon>
        <taxon>Actinomycetes</taxon>
        <taxon>Pseudonocardiales</taxon>
        <taxon>Pseudonocardiaceae</taxon>
        <taxon>Amycolatopsis</taxon>
    </lineage>
</organism>
<evidence type="ECO:0000313" key="6">
    <source>
        <dbReference type="EMBL" id="GAA3574997.1"/>
    </source>
</evidence>
<evidence type="ECO:0000256" key="3">
    <source>
        <dbReference type="ARBA" id="ARBA00023002"/>
    </source>
</evidence>
<sequence>MREVFPGSRDRTGADVEQLYRYPDRGRWLTVNFVSSADGGITVQGRSRALSTPADRVVYGLGSDLADVVLLGAGTAVAEEFEGMHPDEQTADRRRRHGLAPVAPIAVVSTGRSLPPDAPVLTRTLVPTIVITSAATDPALCAAWSEAGADVLVAGTGDPELHAITGDPARQTSAGAPRPPARAGDVDLRAAVETLAGRGLRRIDCEGGPHLFASLLAAGVVDELRLTVSPMLVAGDAPRVAMGVPIDPKQLELQTMLVEDSTVLLRYLVR</sequence>
<dbReference type="InterPro" id="IPR050765">
    <property type="entry name" value="Riboflavin_Biosynth_HTPR"/>
</dbReference>
<feature type="domain" description="Bacterial bifunctional deaminase-reductase C-terminal" evidence="5">
    <location>
        <begin position="27"/>
        <end position="254"/>
    </location>
</feature>
<reference evidence="7" key="1">
    <citation type="journal article" date="2019" name="Int. J. Syst. Evol. Microbiol.">
        <title>The Global Catalogue of Microorganisms (GCM) 10K type strain sequencing project: providing services to taxonomists for standard genome sequencing and annotation.</title>
        <authorList>
            <consortium name="The Broad Institute Genomics Platform"/>
            <consortium name="The Broad Institute Genome Sequencing Center for Infectious Disease"/>
            <person name="Wu L."/>
            <person name="Ma J."/>
        </authorList>
    </citation>
    <scope>NUCLEOTIDE SEQUENCE [LARGE SCALE GENOMIC DNA]</scope>
    <source>
        <strain evidence="7">JCM 16898</strain>
    </source>
</reference>
<keyword evidence="3" id="KW-0560">Oxidoreductase</keyword>
<keyword evidence="2" id="KW-0521">NADP</keyword>
<dbReference type="EMBL" id="BAAAZN010000019">
    <property type="protein sequence ID" value="GAA3574997.1"/>
    <property type="molecule type" value="Genomic_DNA"/>
</dbReference>
<proteinExistence type="predicted"/>
<evidence type="ECO:0000313" key="7">
    <source>
        <dbReference type="Proteomes" id="UP001500689"/>
    </source>
</evidence>